<evidence type="ECO:0000313" key="5">
    <source>
        <dbReference type="Proteomes" id="UP000270856"/>
    </source>
</evidence>
<dbReference type="Pfam" id="PF01551">
    <property type="entry name" value="Peptidase_M23"/>
    <property type="match status" value="1"/>
</dbReference>
<gene>
    <name evidence="4" type="ORF">EGM88_09430</name>
</gene>
<dbReference type="InterPro" id="IPR050570">
    <property type="entry name" value="Cell_wall_metabolism_enzyme"/>
</dbReference>
<keyword evidence="2" id="KW-0175">Coiled coil</keyword>
<dbReference type="CDD" id="cd12797">
    <property type="entry name" value="M23_peptidase"/>
    <property type="match status" value="1"/>
</dbReference>
<name>A0A3N4NPY4_9FLAO</name>
<dbReference type="PANTHER" id="PTHR21666:SF289">
    <property type="entry name" value="L-ALA--D-GLU ENDOPEPTIDASE"/>
    <property type="match status" value="1"/>
</dbReference>
<dbReference type="RefSeq" id="WP_123897849.1">
    <property type="nucleotide sequence ID" value="NZ_RPFJ01000011.1"/>
</dbReference>
<dbReference type="Proteomes" id="UP000270856">
    <property type="component" value="Unassembled WGS sequence"/>
</dbReference>
<feature type="domain" description="M23ase beta-sheet core" evidence="3">
    <location>
        <begin position="303"/>
        <end position="395"/>
    </location>
</feature>
<keyword evidence="1" id="KW-0732">Signal</keyword>
<reference evidence="4 5" key="1">
    <citation type="submission" date="2018-11" db="EMBL/GenBank/DDBJ databases">
        <title>Aureibaculum marinum gen. nov., sp. nov., a member of the family Flavobacteriaceae isolated from the Bohai Sea.</title>
        <authorList>
            <person name="Ji X."/>
        </authorList>
    </citation>
    <scope>NUCLEOTIDE SEQUENCE [LARGE SCALE GENOMIC DNA]</scope>
    <source>
        <strain evidence="4 5">BH-SD17</strain>
    </source>
</reference>
<dbReference type="OrthoDB" id="9815884at2"/>
<accession>A0A3N4NPY4</accession>
<organism evidence="4 5">
    <name type="scientific">Aureibaculum marinum</name>
    <dbReference type="NCBI Taxonomy" id="2487930"/>
    <lineage>
        <taxon>Bacteria</taxon>
        <taxon>Pseudomonadati</taxon>
        <taxon>Bacteroidota</taxon>
        <taxon>Flavobacteriia</taxon>
        <taxon>Flavobacteriales</taxon>
        <taxon>Flavobacteriaceae</taxon>
        <taxon>Aureibaculum</taxon>
    </lineage>
</organism>
<protein>
    <submittedName>
        <fullName evidence="4">Peptidase M23</fullName>
    </submittedName>
</protein>
<dbReference type="AlphaFoldDB" id="A0A3N4NPY4"/>
<comment type="caution">
    <text evidence="4">The sequence shown here is derived from an EMBL/GenBank/DDBJ whole genome shotgun (WGS) entry which is preliminary data.</text>
</comment>
<dbReference type="InterPro" id="IPR016047">
    <property type="entry name" value="M23ase_b-sheet_dom"/>
</dbReference>
<dbReference type="Gene3D" id="6.10.250.3150">
    <property type="match status" value="1"/>
</dbReference>
<evidence type="ECO:0000259" key="3">
    <source>
        <dbReference type="Pfam" id="PF01551"/>
    </source>
</evidence>
<dbReference type="GO" id="GO:0004222">
    <property type="term" value="F:metalloendopeptidase activity"/>
    <property type="evidence" value="ECO:0007669"/>
    <property type="project" value="TreeGrafter"/>
</dbReference>
<evidence type="ECO:0000256" key="1">
    <source>
        <dbReference type="ARBA" id="ARBA00022729"/>
    </source>
</evidence>
<proteinExistence type="predicted"/>
<dbReference type="PANTHER" id="PTHR21666">
    <property type="entry name" value="PEPTIDASE-RELATED"/>
    <property type="match status" value="1"/>
</dbReference>
<sequence>MNLRVVFFIAISIFFTYTSFGQTKSQLEKKRKEIQKEIKETQTLLFKSKKEAETLLSELDDLTKIISIRSRLIRTIDEEAKVLSKAIAKNEKEIAILEKKLEVLKKDYANMVVNSYKSKNKQSRLMFLLSSESFLQAYKRLQYIKQYANYKKEQGEQIKISANKLSVLTDSLRTKEEEKRQLIALHTKQKDSIDREKNSQVKLVSKVKAKEKKYIAQIKSKQAEERKIEQQIDKLIAAAIAKSKKGTNKKASSGFHLTPEEKNLSGDFVDNKGKLPWPVKKGLVIRKYGTQPHPTLAGITIQSSGIHIATEKGAKARAIFKGKVMSIQLQSGRKKLVLIQHGNYISAYTNLDDVMFKLGDTVNTGDEIGTIHTDAVSGKTVLIFSLFKETRKLNPEPWIGKLI</sequence>
<evidence type="ECO:0000256" key="2">
    <source>
        <dbReference type="SAM" id="Coils"/>
    </source>
</evidence>
<dbReference type="Gene3D" id="2.70.70.10">
    <property type="entry name" value="Glucose Permease (Domain IIA)"/>
    <property type="match status" value="1"/>
</dbReference>
<dbReference type="EMBL" id="RPFJ01000011">
    <property type="protein sequence ID" value="RPD96577.1"/>
    <property type="molecule type" value="Genomic_DNA"/>
</dbReference>
<dbReference type="InterPro" id="IPR011055">
    <property type="entry name" value="Dup_hybrid_motif"/>
</dbReference>
<dbReference type="SUPFAM" id="SSF51261">
    <property type="entry name" value="Duplicated hybrid motif"/>
    <property type="match status" value="1"/>
</dbReference>
<feature type="coiled-coil region" evidence="2">
    <location>
        <begin position="80"/>
        <end position="114"/>
    </location>
</feature>
<keyword evidence="5" id="KW-1185">Reference proteome</keyword>
<evidence type="ECO:0000313" key="4">
    <source>
        <dbReference type="EMBL" id="RPD96577.1"/>
    </source>
</evidence>